<dbReference type="eggNOG" id="COG1083">
    <property type="taxonomic scope" value="Bacteria"/>
</dbReference>
<dbReference type="AlphaFoldDB" id="H8Z0A1"/>
<dbReference type="Gene3D" id="3.40.50.2000">
    <property type="entry name" value="Glycogen Phosphorylase B"/>
    <property type="match status" value="1"/>
</dbReference>
<name>H8Z0A1_9GAMM</name>
<dbReference type="GO" id="GO:0016740">
    <property type="term" value="F:transferase activity"/>
    <property type="evidence" value="ECO:0007669"/>
    <property type="project" value="UniProtKB-KW"/>
</dbReference>
<gene>
    <name evidence="1" type="ORF">Thi970DRAFT_02562</name>
</gene>
<accession>H8Z0A1</accession>
<dbReference type="Proteomes" id="UP000002964">
    <property type="component" value="Unassembled WGS sequence"/>
</dbReference>
<dbReference type="EMBL" id="JH603169">
    <property type="protein sequence ID" value="EIC22309.1"/>
    <property type="molecule type" value="Genomic_DNA"/>
</dbReference>
<keyword evidence="2" id="KW-1185">Reference proteome</keyword>
<dbReference type="HOGENOM" id="CLU_503149_0_0_6"/>
<dbReference type="eggNOG" id="COG3980">
    <property type="taxonomic scope" value="Bacteria"/>
</dbReference>
<dbReference type="SUPFAM" id="SSF53448">
    <property type="entry name" value="Nucleotide-diphospho-sugar transferases"/>
    <property type="match status" value="1"/>
</dbReference>
<reference evidence="1 2" key="2">
    <citation type="submission" date="2011-11" db="EMBL/GenBank/DDBJ databases">
        <authorList>
            <consortium name="US DOE Joint Genome Institute"/>
            <person name="Lucas S."/>
            <person name="Han J."/>
            <person name="Lapidus A."/>
            <person name="Cheng J.-F."/>
            <person name="Goodwin L."/>
            <person name="Pitluck S."/>
            <person name="Peters L."/>
            <person name="Ovchinnikova G."/>
            <person name="Zhang X."/>
            <person name="Detter J.C."/>
            <person name="Han C."/>
            <person name="Tapia R."/>
            <person name="Land M."/>
            <person name="Hauser L."/>
            <person name="Kyrpides N."/>
            <person name="Ivanova N."/>
            <person name="Pagani I."/>
            <person name="Vogl K."/>
            <person name="Liu Z."/>
            <person name="Overmann J."/>
            <person name="Frigaard N.-U."/>
            <person name="Bryant D."/>
            <person name="Woyke T."/>
        </authorList>
    </citation>
    <scope>NUCLEOTIDE SEQUENCE [LARGE SCALE GENOMIC DNA]</scope>
    <source>
        <strain evidence="1 2">970</strain>
    </source>
</reference>
<dbReference type="SUPFAM" id="SSF53756">
    <property type="entry name" value="UDP-Glycosyltransferase/glycogen phosphorylase"/>
    <property type="match status" value="1"/>
</dbReference>
<sequence length="547" mass="61494">MSASSDLAILIPAIKKNVAFADDLVKKLAGVSLIQRAIDKAVTAFSLESLWVLTDSEEIRLIADRNGAACLYEPTLHFDTFNQTSRLLLLDQIPATKRDFLILSPYVPLIGIEQLQQAYCYYVTIHAEMLVPVLRATQQLYSPWPRTMAQTLHSNVEHTLVCESRAFVIAARNLLDQPNKRQALPTAYPMEGRLLEIRGYEDWWLCEKLLNRRRIVFRVIGNKAVGMGHIFRALTLAHEITDHEIRFVCDTDSSIAANKLAGYDYWLGVYAPEKIEQAIIDLQPDLVINDILNTQASAIRRLQAHKILVLNFEDLGSGAAIADLTINDLYDKPQCLGANILWGHKYFFVRDEFNDAQPQKFAEQVSRLLIAFGGTDPNHFTQIILNRVAPYCIQQGIAIDIVTGEGYDALDALQAQIASYPQAEIVCTHGTGVITQIMERCQLAIVSNGRTVYELAHMNIPALVIPHHQREKTHGFACPANGFIPIDLDGGEGDAKRLCQALARLVEDCEYRRTLFECVLPHQFCTNKHQVIKIILTLLEFNKHQPS</sequence>
<reference evidence="2" key="1">
    <citation type="submission" date="2011-06" db="EMBL/GenBank/DDBJ databases">
        <authorList>
            <consortium name="US DOE Joint Genome Institute (JGI-PGF)"/>
            <person name="Lucas S."/>
            <person name="Han J."/>
            <person name="Lapidus A."/>
            <person name="Cheng J.-F."/>
            <person name="Goodwin L."/>
            <person name="Pitluck S."/>
            <person name="Peters L."/>
            <person name="Land M.L."/>
            <person name="Hauser L."/>
            <person name="Vogl K."/>
            <person name="Liu Z."/>
            <person name="Overmann J."/>
            <person name="Frigaard N.-U."/>
            <person name="Bryant D.A."/>
            <person name="Woyke T.J."/>
        </authorList>
    </citation>
    <scope>NUCLEOTIDE SEQUENCE [LARGE SCALE GENOMIC DNA]</scope>
    <source>
        <strain evidence="2">970</strain>
    </source>
</reference>
<evidence type="ECO:0000313" key="2">
    <source>
        <dbReference type="Proteomes" id="UP000002964"/>
    </source>
</evidence>
<dbReference type="Gene3D" id="3.90.550.10">
    <property type="entry name" value="Spore Coat Polysaccharide Biosynthesis Protein SpsA, Chain A"/>
    <property type="match status" value="1"/>
</dbReference>
<dbReference type="STRING" id="631362.Thi970DRAFT_02562"/>
<keyword evidence="1" id="KW-0808">Transferase</keyword>
<dbReference type="InterPro" id="IPR029044">
    <property type="entry name" value="Nucleotide-diphossugar_trans"/>
</dbReference>
<proteinExistence type="predicted"/>
<organism evidence="1 2">
    <name type="scientific">Thiorhodovibrio frisius</name>
    <dbReference type="NCBI Taxonomy" id="631362"/>
    <lineage>
        <taxon>Bacteria</taxon>
        <taxon>Pseudomonadati</taxon>
        <taxon>Pseudomonadota</taxon>
        <taxon>Gammaproteobacteria</taxon>
        <taxon>Chromatiales</taxon>
        <taxon>Chromatiaceae</taxon>
        <taxon>Thiorhodovibrio</taxon>
    </lineage>
</organism>
<dbReference type="Gene3D" id="3.40.50.11190">
    <property type="match status" value="1"/>
</dbReference>
<evidence type="ECO:0000313" key="1">
    <source>
        <dbReference type="EMBL" id="EIC22309.1"/>
    </source>
</evidence>
<protein>
    <submittedName>
        <fullName evidence="1">Spore coat polysaccharide biosynthesis protein, predicted glycosyltransferase</fullName>
    </submittedName>
</protein>